<keyword evidence="3" id="KW-0540">Nuclease</keyword>
<gene>
    <name evidence="7" type="ORF">C1752_01489</name>
</gene>
<keyword evidence="8" id="KW-1185">Reference proteome</keyword>
<dbReference type="GO" id="GO:0000166">
    <property type="term" value="F:nucleotide binding"/>
    <property type="evidence" value="ECO:0007669"/>
    <property type="project" value="UniProtKB-KW"/>
</dbReference>
<evidence type="ECO:0000256" key="1">
    <source>
        <dbReference type="ARBA" id="ARBA00022553"/>
    </source>
</evidence>
<evidence type="ECO:0000256" key="3">
    <source>
        <dbReference type="ARBA" id="ARBA00022722"/>
    </source>
</evidence>
<dbReference type="Pfam" id="PF01934">
    <property type="entry name" value="HepT-like"/>
    <property type="match status" value="1"/>
</dbReference>
<keyword evidence="5" id="KW-0378">Hydrolase</keyword>
<protein>
    <recommendedName>
        <fullName evidence="9">DUF86 domain-containing protein</fullName>
    </recommendedName>
</protein>
<dbReference type="Gene3D" id="1.20.120.580">
    <property type="entry name" value="bsu32300-like"/>
    <property type="match status" value="1"/>
</dbReference>
<evidence type="ECO:0000256" key="6">
    <source>
        <dbReference type="ARBA" id="ARBA00024207"/>
    </source>
</evidence>
<name>A0A2W1JVD9_9CYAN</name>
<keyword evidence="4" id="KW-0547">Nucleotide-binding</keyword>
<dbReference type="PANTHER" id="PTHR34139:SF1">
    <property type="entry name" value="RNASE MJ1380-RELATED"/>
    <property type="match status" value="1"/>
</dbReference>
<comment type="similarity">
    <text evidence="6">Belongs to the HepT RNase toxin family.</text>
</comment>
<keyword evidence="1" id="KW-0597">Phosphoprotein</keyword>
<proteinExistence type="inferred from homology"/>
<evidence type="ECO:0008006" key="9">
    <source>
        <dbReference type="Google" id="ProtNLM"/>
    </source>
</evidence>
<evidence type="ECO:0000256" key="2">
    <source>
        <dbReference type="ARBA" id="ARBA00022649"/>
    </source>
</evidence>
<dbReference type="GO" id="GO:0110001">
    <property type="term" value="C:toxin-antitoxin complex"/>
    <property type="evidence" value="ECO:0007669"/>
    <property type="project" value="InterPro"/>
</dbReference>
<evidence type="ECO:0000256" key="4">
    <source>
        <dbReference type="ARBA" id="ARBA00022741"/>
    </source>
</evidence>
<sequence length="79" mass="8948">MVRIAAGEESKKIDLIIEGQLFAQYPQVEWRGAIGLRDVLAHGYFQTDPQQLYNVCRDNIPVLIGTLQQMINDLENTST</sequence>
<evidence type="ECO:0000256" key="5">
    <source>
        <dbReference type="ARBA" id="ARBA00022801"/>
    </source>
</evidence>
<evidence type="ECO:0000313" key="8">
    <source>
        <dbReference type="Proteomes" id="UP000248857"/>
    </source>
</evidence>
<dbReference type="Proteomes" id="UP000248857">
    <property type="component" value="Unassembled WGS sequence"/>
</dbReference>
<dbReference type="GO" id="GO:0016787">
    <property type="term" value="F:hydrolase activity"/>
    <property type="evidence" value="ECO:0007669"/>
    <property type="project" value="UniProtKB-KW"/>
</dbReference>
<dbReference type="InterPro" id="IPR051813">
    <property type="entry name" value="HepT_RNase_toxin"/>
</dbReference>
<dbReference type="InterPro" id="IPR037038">
    <property type="entry name" value="HepT-like_sf"/>
</dbReference>
<accession>A0A2W1JVD9</accession>
<keyword evidence="2" id="KW-1277">Toxin-antitoxin system</keyword>
<evidence type="ECO:0000313" key="7">
    <source>
        <dbReference type="EMBL" id="PZD74422.1"/>
    </source>
</evidence>
<dbReference type="PANTHER" id="PTHR34139">
    <property type="entry name" value="UPF0331 PROTEIN MJ0127"/>
    <property type="match status" value="1"/>
</dbReference>
<reference evidence="7 8" key="1">
    <citation type="journal article" date="2018" name="Sci. Rep.">
        <title>A novel species of the marine cyanobacterium Acaryochloris with a unique pigment content and lifestyle.</title>
        <authorList>
            <person name="Partensky F."/>
            <person name="Six C."/>
            <person name="Ratin M."/>
            <person name="Garczarek L."/>
            <person name="Vaulot D."/>
            <person name="Probert I."/>
            <person name="Calteau A."/>
            <person name="Gourvil P."/>
            <person name="Marie D."/>
            <person name="Grebert T."/>
            <person name="Bouchier C."/>
            <person name="Le Panse S."/>
            <person name="Gachenot M."/>
            <person name="Rodriguez F."/>
            <person name="Garrido J.L."/>
        </authorList>
    </citation>
    <scope>NUCLEOTIDE SEQUENCE [LARGE SCALE GENOMIC DNA]</scope>
    <source>
        <strain evidence="7 8">RCC1774</strain>
    </source>
</reference>
<organism evidence="7 8">
    <name type="scientific">Acaryochloris thomasi RCC1774</name>
    <dbReference type="NCBI Taxonomy" id="1764569"/>
    <lineage>
        <taxon>Bacteria</taxon>
        <taxon>Bacillati</taxon>
        <taxon>Cyanobacteriota</taxon>
        <taxon>Cyanophyceae</taxon>
        <taxon>Acaryochloridales</taxon>
        <taxon>Acaryochloridaceae</taxon>
        <taxon>Acaryochloris</taxon>
        <taxon>Acaryochloris thomasi</taxon>
    </lineage>
</organism>
<dbReference type="InterPro" id="IPR008201">
    <property type="entry name" value="HepT-like"/>
</dbReference>
<dbReference type="EMBL" id="PQWO01000003">
    <property type="protein sequence ID" value="PZD74422.1"/>
    <property type="molecule type" value="Genomic_DNA"/>
</dbReference>
<dbReference type="GO" id="GO:0004540">
    <property type="term" value="F:RNA nuclease activity"/>
    <property type="evidence" value="ECO:0007669"/>
    <property type="project" value="InterPro"/>
</dbReference>
<dbReference type="AlphaFoldDB" id="A0A2W1JVD9"/>
<comment type="caution">
    <text evidence="7">The sequence shown here is derived from an EMBL/GenBank/DDBJ whole genome shotgun (WGS) entry which is preliminary data.</text>
</comment>